<reference evidence="2" key="1">
    <citation type="submission" date="2023-03" db="EMBL/GenBank/DDBJ databases">
        <title>Andean soil-derived lignocellulolytic bacterial consortium as a source of novel taxa and putative plastic-active enzymes.</title>
        <authorList>
            <person name="Diaz-Garcia L."/>
            <person name="Chuvochina M."/>
            <person name="Feuerriegel G."/>
            <person name="Bunk B."/>
            <person name="Sproer C."/>
            <person name="Streit W.R."/>
            <person name="Rodriguez L.M."/>
            <person name="Overmann J."/>
            <person name="Jimenez D.J."/>
        </authorList>
    </citation>
    <scope>NUCLEOTIDE SEQUENCE</scope>
    <source>
        <strain evidence="2">MAG 876</strain>
    </source>
</reference>
<dbReference type="EMBL" id="CP119325">
    <property type="protein sequence ID" value="WEK28434.1"/>
    <property type="molecule type" value="Genomic_DNA"/>
</dbReference>
<name>A0AAJ5WCP3_9PSED</name>
<evidence type="ECO:0000256" key="1">
    <source>
        <dbReference type="SAM" id="Phobius"/>
    </source>
</evidence>
<evidence type="ECO:0000313" key="2">
    <source>
        <dbReference type="EMBL" id="WEK28434.1"/>
    </source>
</evidence>
<evidence type="ECO:0000313" key="3">
    <source>
        <dbReference type="Proteomes" id="UP001216329"/>
    </source>
</evidence>
<keyword evidence="1" id="KW-0812">Transmembrane</keyword>
<keyword evidence="1" id="KW-1133">Transmembrane helix</keyword>
<dbReference type="Gene3D" id="2.180.10.10">
    <property type="entry name" value="RHS repeat-associated core"/>
    <property type="match status" value="1"/>
</dbReference>
<dbReference type="InterPro" id="IPR022385">
    <property type="entry name" value="Rhs_assc_core"/>
</dbReference>
<keyword evidence="1" id="KW-0472">Membrane</keyword>
<organism evidence="2 3">
    <name type="scientific">Candidatus Pseudomonas phytovorans</name>
    <dbReference type="NCBI Taxonomy" id="3121377"/>
    <lineage>
        <taxon>Bacteria</taxon>
        <taxon>Pseudomonadati</taxon>
        <taxon>Pseudomonadota</taxon>
        <taxon>Gammaproteobacteria</taxon>
        <taxon>Pseudomonadales</taxon>
        <taxon>Pseudomonadaceae</taxon>
        <taxon>Pseudomonas</taxon>
    </lineage>
</organism>
<dbReference type="Proteomes" id="UP001216329">
    <property type="component" value="Chromosome"/>
</dbReference>
<dbReference type="NCBIfam" id="TIGR03696">
    <property type="entry name" value="Rhs_assc_core"/>
    <property type="match status" value="1"/>
</dbReference>
<dbReference type="AlphaFoldDB" id="A0AAJ5WCP3"/>
<proteinExistence type="predicted"/>
<gene>
    <name evidence="2" type="ORF">P0Y58_16125</name>
</gene>
<feature type="transmembrane region" description="Helical" evidence="1">
    <location>
        <begin position="223"/>
        <end position="243"/>
    </location>
</feature>
<accession>A0AAJ5WCP3</accession>
<sequence length="252" mass="27343">MTTSSSNNLCSCPKGLLATYTAYGMNACSSGCNVLGYNGQPLDPWVEGYHLGQGRRLYSPARGTFCSPDPLSPFGKGGVNAYAYCGGDPVNFTDPTGLFRRWGHMRPPAYSPKRRASGPLKATPVRISRKRRDSLPSNWKDNEELPGFTEASRHIDQRQLDAVRYNPATQRDKVIPTYKQSKDPRGLAAQTFADDHFGRSAETSGIPAFLNIARRQPSTLKRWSVRVAAGVIGVGLVVGPILASQIRGGGQA</sequence>
<protein>
    <submittedName>
        <fullName evidence="2">RHS repeat-associated core domain-containing protein</fullName>
    </submittedName>
</protein>